<protein>
    <recommendedName>
        <fullName evidence="3">Ubiquitin-fold modifier-conjugating enzyme 1</fullName>
    </recommendedName>
</protein>
<evidence type="ECO:0000256" key="6">
    <source>
        <dbReference type="ARBA" id="ARBA00023125"/>
    </source>
</evidence>
<feature type="compositionally biased region" description="Low complexity" evidence="9">
    <location>
        <begin position="454"/>
        <end position="478"/>
    </location>
</feature>
<evidence type="ECO:0000256" key="3">
    <source>
        <dbReference type="ARBA" id="ARBA00013306"/>
    </source>
</evidence>
<dbReference type="SMART" id="SM00380">
    <property type="entry name" value="AP2"/>
    <property type="match status" value="1"/>
</dbReference>
<dbReference type="AlphaFoldDB" id="A0A0D2J080"/>
<organism evidence="11 12">
    <name type="scientific">Monoraphidium neglectum</name>
    <dbReference type="NCBI Taxonomy" id="145388"/>
    <lineage>
        <taxon>Eukaryota</taxon>
        <taxon>Viridiplantae</taxon>
        <taxon>Chlorophyta</taxon>
        <taxon>core chlorophytes</taxon>
        <taxon>Chlorophyceae</taxon>
        <taxon>CS clade</taxon>
        <taxon>Sphaeropleales</taxon>
        <taxon>Selenastraceae</taxon>
        <taxon>Monoraphidium</taxon>
    </lineage>
</organism>
<feature type="region of interest" description="Disordered" evidence="9">
    <location>
        <begin position="249"/>
        <end position="397"/>
    </location>
</feature>
<name>A0A0D2J080_9CHLO</name>
<dbReference type="GeneID" id="25732036"/>
<dbReference type="EMBL" id="KK104730">
    <property type="protein sequence ID" value="KIY93492.1"/>
    <property type="molecule type" value="Genomic_DNA"/>
</dbReference>
<dbReference type="Pfam" id="PF08694">
    <property type="entry name" value="UFC1"/>
    <property type="match status" value="1"/>
</dbReference>
<dbReference type="STRING" id="145388.A0A0D2J080"/>
<keyword evidence="4" id="KW-0833">Ubl conjugation pathway</keyword>
<reference evidence="11 12" key="1">
    <citation type="journal article" date="2013" name="BMC Genomics">
        <title>Reconstruction of the lipid metabolism for the microalga Monoraphidium neglectum from its genome sequence reveals characteristics suitable for biofuel production.</title>
        <authorList>
            <person name="Bogen C."/>
            <person name="Al-Dilaimi A."/>
            <person name="Albersmeier A."/>
            <person name="Wichmann J."/>
            <person name="Grundmann M."/>
            <person name="Rupp O."/>
            <person name="Lauersen K.J."/>
            <person name="Blifernez-Klassen O."/>
            <person name="Kalinowski J."/>
            <person name="Goesmann A."/>
            <person name="Mussgnug J.H."/>
            <person name="Kruse O."/>
        </authorList>
    </citation>
    <scope>NUCLEOTIDE SEQUENCE [LARGE SCALE GENOMIC DNA]</scope>
    <source>
        <strain evidence="11 12">SAG 48.87</strain>
    </source>
</reference>
<dbReference type="InterPro" id="IPR016177">
    <property type="entry name" value="DNA-bd_dom_sf"/>
</dbReference>
<evidence type="ECO:0000256" key="8">
    <source>
        <dbReference type="ARBA" id="ARBA00023242"/>
    </source>
</evidence>
<dbReference type="Gene3D" id="3.30.730.10">
    <property type="entry name" value="AP2/ERF domain"/>
    <property type="match status" value="1"/>
</dbReference>
<dbReference type="Gene3D" id="3.10.110.10">
    <property type="entry name" value="Ubiquitin Conjugating Enzyme"/>
    <property type="match status" value="1"/>
</dbReference>
<accession>A0A0D2J080</accession>
<evidence type="ECO:0000259" key="10">
    <source>
        <dbReference type="PROSITE" id="PS51032"/>
    </source>
</evidence>
<comment type="subcellular location">
    <subcellularLocation>
        <location evidence="1">Nucleus</location>
    </subcellularLocation>
</comment>
<evidence type="ECO:0000256" key="7">
    <source>
        <dbReference type="ARBA" id="ARBA00023163"/>
    </source>
</evidence>
<evidence type="ECO:0000313" key="12">
    <source>
        <dbReference type="Proteomes" id="UP000054498"/>
    </source>
</evidence>
<evidence type="ECO:0000256" key="4">
    <source>
        <dbReference type="ARBA" id="ARBA00022786"/>
    </source>
</evidence>
<dbReference type="RefSeq" id="XP_013892512.1">
    <property type="nucleotide sequence ID" value="XM_014037058.1"/>
</dbReference>
<evidence type="ECO:0000256" key="5">
    <source>
        <dbReference type="ARBA" id="ARBA00023015"/>
    </source>
</evidence>
<proteinExistence type="inferred from homology"/>
<dbReference type="OrthoDB" id="10256182at2759"/>
<comment type="similarity">
    <text evidence="2">Belongs to the ubiquitin-conjugating enzyme family. UFC1 subfamily.</text>
</comment>
<dbReference type="PROSITE" id="PS51032">
    <property type="entry name" value="AP2_ERF"/>
    <property type="match status" value="1"/>
</dbReference>
<feature type="compositionally biased region" description="Low complexity" evidence="9">
    <location>
        <begin position="249"/>
        <end position="267"/>
    </location>
</feature>
<dbReference type="InterPro" id="IPR001471">
    <property type="entry name" value="AP2/ERF_dom"/>
</dbReference>
<dbReference type="InterPro" id="IPR016135">
    <property type="entry name" value="UBQ-conjugating_enzyme/RWD"/>
</dbReference>
<dbReference type="SUPFAM" id="SSF54171">
    <property type="entry name" value="DNA-binding domain"/>
    <property type="match status" value="1"/>
</dbReference>
<feature type="compositionally biased region" description="Gly residues" evidence="9">
    <location>
        <begin position="283"/>
        <end position="310"/>
    </location>
</feature>
<dbReference type="GO" id="GO:0005737">
    <property type="term" value="C:cytoplasm"/>
    <property type="evidence" value="ECO:0007669"/>
    <property type="project" value="TreeGrafter"/>
</dbReference>
<dbReference type="InterPro" id="IPR036955">
    <property type="entry name" value="AP2/ERF_dom_sf"/>
</dbReference>
<keyword evidence="7" id="KW-0804">Transcription</keyword>
<dbReference type="SUPFAM" id="SSF54495">
    <property type="entry name" value="UBC-like"/>
    <property type="match status" value="1"/>
</dbReference>
<dbReference type="GO" id="GO:0061657">
    <property type="term" value="F:UFM1 conjugating enzyme activity"/>
    <property type="evidence" value="ECO:0007669"/>
    <property type="project" value="InterPro"/>
</dbReference>
<sequence length="507" mass="51714">MYRGGKICLTIHFKPLWAKNSPHFGFAHALCLGLAPWLAAEVPYLVEAAAAGDDTDDEDYAPPQRAAGRTSDGGAGRVPRPQGAAAPPSAPAAAHAAARGGGRAGAAIGSRLLSQRALAPKAAGGPSAPAGASGFFGVSWSKNKQRWDACFRACDVKLFRRNYHTAEEAARAWDLAALAVRGPEARTNFPSADYTDAEVAAMEDHIRERHPAFPLEKVKMAYRTCPSSNHHNMAPLPAAVQQLLAASATSARASSSDSRGDSAADSGNRGGADSDAEAWPEGAGDGGGAPGAAARAGGGGEGGEAFGGEEPGVVPAGNSSHLPDRNGVDSGVAAPLPTGISAHAAPPSGPGIVEQVPALESQGQQQEQEQEQQPQPQSEQQEQPEQLKGQQREQGQQIAQRATLELVQQQLLLLQQAAAQLAGSRGAQWALQQQARVEPASGSASPARKRRSGPRTGASSGGAAASAAAASAGTGAAAPPAPPQWAGDRPGQSSLFNGVCHKNGSRI</sequence>
<dbReference type="PANTHER" id="PTHR12921:SF0">
    <property type="entry name" value="UBIQUITIN-FOLD MODIFIER-CONJUGATING ENZYME 1"/>
    <property type="match status" value="1"/>
</dbReference>
<dbReference type="KEGG" id="mng:MNEG_14470"/>
<evidence type="ECO:0000256" key="9">
    <source>
        <dbReference type="SAM" id="MobiDB-lite"/>
    </source>
</evidence>
<evidence type="ECO:0000256" key="2">
    <source>
        <dbReference type="ARBA" id="ARBA00008451"/>
    </source>
</evidence>
<feature type="domain" description="AP2/ERF" evidence="10">
    <location>
        <begin position="134"/>
        <end position="190"/>
    </location>
</feature>
<keyword evidence="6" id="KW-0238">DNA-binding</keyword>
<dbReference type="InterPro" id="IPR014806">
    <property type="entry name" value="Ufc1"/>
</dbReference>
<feature type="region of interest" description="Disordered" evidence="9">
    <location>
        <begin position="423"/>
        <end position="507"/>
    </location>
</feature>
<dbReference type="GO" id="GO:0003677">
    <property type="term" value="F:DNA binding"/>
    <property type="evidence" value="ECO:0007669"/>
    <property type="project" value="UniProtKB-KW"/>
</dbReference>
<keyword evidence="5" id="KW-0805">Transcription regulation</keyword>
<feature type="compositionally biased region" description="Low complexity" evidence="9">
    <location>
        <begin position="79"/>
        <end position="98"/>
    </location>
</feature>
<evidence type="ECO:0000256" key="1">
    <source>
        <dbReference type="ARBA" id="ARBA00004123"/>
    </source>
</evidence>
<dbReference type="GO" id="GO:1990592">
    <property type="term" value="P:protein K69-linked ufmylation"/>
    <property type="evidence" value="ECO:0007669"/>
    <property type="project" value="TreeGrafter"/>
</dbReference>
<feature type="region of interest" description="Disordered" evidence="9">
    <location>
        <begin position="53"/>
        <end position="98"/>
    </location>
</feature>
<dbReference type="GO" id="GO:0003700">
    <property type="term" value="F:DNA-binding transcription factor activity"/>
    <property type="evidence" value="ECO:0007669"/>
    <property type="project" value="InterPro"/>
</dbReference>
<keyword evidence="8" id="KW-0539">Nucleus</keyword>
<keyword evidence="12" id="KW-1185">Reference proteome</keyword>
<feature type="compositionally biased region" description="Low complexity" evidence="9">
    <location>
        <begin position="360"/>
        <end position="397"/>
    </location>
</feature>
<evidence type="ECO:0000313" key="11">
    <source>
        <dbReference type="EMBL" id="KIY93492.1"/>
    </source>
</evidence>
<dbReference type="GO" id="GO:0005634">
    <property type="term" value="C:nucleus"/>
    <property type="evidence" value="ECO:0007669"/>
    <property type="project" value="UniProtKB-SubCell"/>
</dbReference>
<dbReference type="Proteomes" id="UP000054498">
    <property type="component" value="Unassembled WGS sequence"/>
</dbReference>
<gene>
    <name evidence="11" type="ORF">MNEG_14470</name>
</gene>
<dbReference type="PANTHER" id="PTHR12921">
    <property type="entry name" value="UBIQUITIN-FOLD MODIFIER-CONJUGATING ENZYME 1"/>
    <property type="match status" value="1"/>
</dbReference>